<dbReference type="EMBL" id="SOCP01000004">
    <property type="protein sequence ID" value="TDV53620.1"/>
    <property type="molecule type" value="Genomic_DNA"/>
</dbReference>
<feature type="domain" description="Carrier" evidence="1">
    <location>
        <begin position="1"/>
        <end position="64"/>
    </location>
</feature>
<dbReference type="Gene3D" id="1.10.1200.10">
    <property type="entry name" value="ACP-like"/>
    <property type="match status" value="1"/>
</dbReference>
<keyword evidence="3" id="KW-1185">Reference proteome</keyword>
<dbReference type="AlphaFoldDB" id="A0A4R7VUH6"/>
<reference evidence="2 3" key="1">
    <citation type="submission" date="2019-03" db="EMBL/GenBank/DDBJ databases">
        <title>Genomic Encyclopedia of Archaeal and Bacterial Type Strains, Phase II (KMG-II): from individual species to whole genera.</title>
        <authorList>
            <person name="Goeker M."/>
        </authorList>
    </citation>
    <scope>NUCLEOTIDE SEQUENCE [LARGE SCALE GENOMIC DNA]</scope>
    <source>
        <strain evidence="2 3">DSM 45499</strain>
    </source>
</reference>
<evidence type="ECO:0000313" key="2">
    <source>
        <dbReference type="EMBL" id="TDV53620.1"/>
    </source>
</evidence>
<dbReference type="Proteomes" id="UP000294927">
    <property type="component" value="Unassembled WGS sequence"/>
</dbReference>
<evidence type="ECO:0000313" key="3">
    <source>
        <dbReference type="Proteomes" id="UP000294927"/>
    </source>
</evidence>
<protein>
    <submittedName>
        <fullName evidence="2">Aryl carrier-like protein</fullName>
    </submittedName>
</protein>
<proteinExistence type="predicted"/>
<name>A0A4R7VUH6_9PSEU</name>
<accession>A0A4R7VUH6</accession>
<sequence length="76" mass="8339">MTELLHLLPDEVRDSDDLFEAGLDSIRLLTLLERWRDAGAEVGFVDLAARPTLSDWIELLAPVTDLPGTPPLTNAA</sequence>
<gene>
    <name evidence="2" type="ORF">CLV71_10488</name>
</gene>
<dbReference type="PROSITE" id="PS50075">
    <property type="entry name" value="CARRIER"/>
    <property type="match status" value="1"/>
</dbReference>
<dbReference type="InterPro" id="IPR009081">
    <property type="entry name" value="PP-bd_ACP"/>
</dbReference>
<dbReference type="Pfam" id="PF00550">
    <property type="entry name" value="PP-binding"/>
    <property type="match status" value="1"/>
</dbReference>
<comment type="caution">
    <text evidence="2">The sequence shown here is derived from an EMBL/GenBank/DDBJ whole genome shotgun (WGS) entry which is preliminary data.</text>
</comment>
<dbReference type="SUPFAM" id="SSF47336">
    <property type="entry name" value="ACP-like"/>
    <property type="match status" value="1"/>
</dbReference>
<evidence type="ECO:0000259" key="1">
    <source>
        <dbReference type="PROSITE" id="PS50075"/>
    </source>
</evidence>
<organism evidence="2 3">
    <name type="scientific">Actinophytocola oryzae</name>
    <dbReference type="NCBI Taxonomy" id="502181"/>
    <lineage>
        <taxon>Bacteria</taxon>
        <taxon>Bacillati</taxon>
        <taxon>Actinomycetota</taxon>
        <taxon>Actinomycetes</taxon>
        <taxon>Pseudonocardiales</taxon>
        <taxon>Pseudonocardiaceae</taxon>
    </lineage>
</organism>
<dbReference type="InterPro" id="IPR036736">
    <property type="entry name" value="ACP-like_sf"/>
</dbReference>